<organism evidence="1 2">
    <name type="scientific">Eretmocerus hayati</name>
    <dbReference type="NCBI Taxonomy" id="131215"/>
    <lineage>
        <taxon>Eukaryota</taxon>
        <taxon>Metazoa</taxon>
        <taxon>Ecdysozoa</taxon>
        <taxon>Arthropoda</taxon>
        <taxon>Hexapoda</taxon>
        <taxon>Insecta</taxon>
        <taxon>Pterygota</taxon>
        <taxon>Neoptera</taxon>
        <taxon>Endopterygota</taxon>
        <taxon>Hymenoptera</taxon>
        <taxon>Apocrita</taxon>
        <taxon>Proctotrupomorpha</taxon>
        <taxon>Chalcidoidea</taxon>
        <taxon>Aphelinidae</taxon>
        <taxon>Aphelininae</taxon>
        <taxon>Eretmocerus</taxon>
    </lineage>
</organism>
<evidence type="ECO:0000313" key="1">
    <source>
        <dbReference type="EMBL" id="KAJ8688541.1"/>
    </source>
</evidence>
<dbReference type="Proteomes" id="UP001239111">
    <property type="component" value="Chromosome 1"/>
</dbReference>
<keyword evidence="2" id="KW-1185">Reference proteome</keyword>
<evidence type="ECO:0000313" key="2">
    <source>
        <dbReference type="Proteomes" id="UP001239111"/>
    </source>
</evidence>
<name>A0ACC2Q0L6_9HYME</name>
<reference evidence="1" key="1">
    <citation type="submission" date="2023-04" db="EMBL/GenBank/DDBJ databases">
        <title>A chromosome-level genome assembly of the parasitoid wasp Eretmocerus hayati.</title>
        <authorList>
            <person name="Zhong Y."/>
            <person name="Liu S."/>
            <person name="Liu Y."/>
        </authorList>
    </citation>
    <scope>NUCLEOTIDE SEQUENCE</scope>
    <source>
        <strain evidence="1">ZJU_SS_LIU_2023</strain>
    </source>
</reference>
<sequence>MESKIMDDLCGSTFWDSKITWNTDDPDFTECFEETILLWIPCAFLWILAPFEFYKFRKSKSRDIPQTCLSITKVFLTLILIILSISNLIESISSQWSGNIVYNVDYITPGTRMITFSLALILLIYGKKNGLRTSGLLWTFWLLISISGAIHFRSLLRKYFSEDFQIHFEWVTKVAYFPITVALFILNFFVDAEPKFSEFKVGDRPSPERSSSFASHLTYNWFTHLAWTGFKRPLTFSDLWTVDPEIAAREVVSDFDKYWLKKEEPNNRLQEIAGPSKLSGEVRFTTRKDDKTASVFPPLAKALGPTFLMGAFLKLMSDILMFLNPQILELLIDFTKNEDEPAWKGYFYASLMLIVTSLQTLDLNQYFNYMALVGLRIRTILMEIIYRKALRISSSARKDFTVGEIVNLMAVDAQRFMNVTPTINMLWSAPLQISLALFFLWRILGPAVLVGVAIMAILIPLNGFLATKSRSLQLAQMKYKDERVKLMNEVLNGIKVLKLYAWEPSFEKQILKIREQEIKNLKKSAYFDATFSFVWSSAPFLVCFATFATYVLIDENNVLDSKTAFVSLSLFNILRFPMTLLPILVTSLIQVSVSTKRINKFMNSDELDPGNVCRDSANANVVEIQNGSFTWESSAERPTLNDISVQIRRGQLVAVVGSVGSGKSSLIAALLGEMDRLNGRVNVKGSTAYVPQQAWIQNATLRDNILFGKPMDQTLYQRIIQACALTQDFEMLPAGDSTEIGEKGINLSGGQKQRVSLARAVYSNSDVYLLDDPLSAVDSHVGKHIFENLIGPQGMLKDKTRVLVTHGISHLPQVDCIYVLQDGEVTESGTYRKLLEKRGAFAEFLSQHQQDEYAEDDDNVGDIQVGSEDTMTSLGSDGRLSRSVSKVSKTTSRSGSLNDRKSLNGSFSRNKSLNFQKSSDYSDKNNDGSQNRTQIKTGEKLIEIEQAETGKVEWDVYIYYAKSIGWIFTIATVAMCILSQLCSVSSNIWLNIWSSSNDKLSNETSASSSDGVYLSVYAALGFGQGFATCLTSLLLATGCVSGSKMIFELLIRNVLRSPMSFFDTTPSGRILNRLGKDIDTIDNLLPINLRQWVICIFSVIGTISVISYSTPIFMTVIVPLGILYYLVQQFYVATSRQLKRLDSVSRSPIYSHFSESITGAPIIRAYGAEERFLVESEKKIDSNQMCFYPSNIANRWLAVRLETMGNILVFFAALFAVLARGTINAGLVGLSVSYALQITQTLNWIVRMTSEVETNIVAVERLKEYTETPQEAAWDVPENDPPSEWPQNGRVEFRDLKIRYREGLELVLKGLNLSVMEGEKVGIVGRTGAGKSSLTIALFRIVEAAGGQILIDDVDISTLGLHALRSRLTIIPQDPVLFSGSLRINLDPSEKYSDDDLWTALANAHLKDFVTSLPNGLSFQISEGGENLSVGQKQLICLARALLRKTKVLILDEATAAVDLETDDLIQKTIREEFKDCTVLTIAHRLNTILDSDR</sequence>
<accession>A0ACC2Q0L6</accession>
<comment type="caution">
    <text evidence="1">The sequence shown here is derived from an EMBL/GenBank/DDBJ whole genome shotgun (WGS) entry which is preliminary data.</text>
</comment>
<dbReference type="EMBL" id="CM056741">
    <property type="protein sequence ID" value="KAJ8688541.1"/>
    <property type="molecule type" value="Genomic_DNA"/>
</dbReference>
<proteinExistence type="predicted"/>
<gene>
    <name evidence="1" type="ORF">QAD02_024336</name>
</gene>
<protein>
    <submittedName>
        <fullName evidence="1">Uncharacterized protein</fullName>
    </submittedName>
</protein>